<evidence type="ECO:0000313" key="3">
    <source>
        <dbReference type="Proteomes" id="UP000027178"/>
    </source>
</evidence>
<proteinExistence type="predicted"/>
<dbReference type="Proteomes" id="UP000027178">
    <property type="component" value="Unassembled WGS sequence"/>
</dbReference>
<accession>A0A066Z581</accession>
<organism evidence="2 3">
    <name type="scientific">Kitasatospora cheerisanensis KCTC 2395</name>
    <dbReference type="NCBI Taxonomy" id="1348663"/>
    <lineage>
        <taxon>Bacteria</taxon>
        <taxon>Bacillati</taxon>
        <taxon>Actinomycetota</taxon>
        <taxon>Actinomycetes</taxon>
        <taxon>Kitasatosporales</taxon>
        <taxon>Streptomycetaceae</taxon>
        <taxon>Kitasatospora</taxon>
    </lineage>
</organism>
<dbReference type="EMBL" id="JNBY01000085">
    <property type="protein sequence ID" value="KDN85315.1"/>
    <property type="molecule type" value="Genomic_DNA"/>
</dbReference>
<keyword evidence="3" id="KW-1185">Reference proteome</keyword>
<gene>
    <name evidence="2" type="ORF">KCH_28960</name>
</gene>
<reference evidence="2 3" key="1">
    <citation type="submission" date="2014-05" db="EMBL/GenBank/DDBJ databases">
        <title>Draft Genome Sequence of Kitasatospora cheerisanensis KCTC 2395.</title>
        <authorList>
            <person name="Nam D.H."/>
        </authorList>
    </citation>
    <scope>NUCLEOTIDE SEQUENCE [LARGE SCALE GENOMIC DNA]</scope>
    <source>
        <strain evidence="2 3">KCTC 2395</strain>
    </source>
</reference>
<sequence>MPGSRFRSGCGPAGGWASRGGGAVSTAFRRTAGGSPDQQEAGVGAW</sequence>
<name>A0A066Z581_9ACTN</name>
<comment type="caution">
    <text evidence="2">The sequence shown here is derived from an EMBL/GenBank/DDBJ whole genome shotgun (WGS) entry which is preliminary data.</text>
</comment>
<evidence type="ECO:0000256" key="1">
    <source>
        <dbReference type="SAM" id="MobiDB-lite"/>
    </source>
</evidence>
<protein>
    <submittedName>
        <fullName evidence="2">Uncharacterized protein</fullName>
    </submittedName>
</protein>
<dbReference type="HOGENOM" id="CLU_3184756_0_0_11"/>
<evidence type="ECO:0000313" key="2">
    <source>
        <dbReference type="EMBL" id="KDN85315.1"/>
    </source>
</evidence>
<feature type="region of interest" description="Disordered" evidence="1">
    <location>
        <begin position="1"/>
        <end position="46"/>
    </location>
</feature>
<dbReference type="AlphaFoldDB" id="A0A066Z581"/>
<feature type="compositionally biased region" description="Gly residues" evidence="1">
    <location>
        <begin position="11"/>
        <end position="23"/>
    </location>
</feature>